<dbReference type="Proteomes" id="UP000199022">
    <property type="component" value="Unassembled WGS sequence"/>
</dbReference>
<dbReference type="AlphaFoldDB" id="A0A1I1P1A0"/>
<dbReference type="Pfam" id="PF13466">
    <property type="entry name" value="STAS_2"/>
    <property type="match status" value="1"/>
</dbReference>
<dbReference type="EMBL" id="FOMD01000002">
    <property type="protein sequence ID" value="SFD03587.1"/>
    <property type="molecule type" value="Genomic_DNA"/>
</dbReference>
<dbReference type="CDD" id="cd07043">
    <property type="entry name" value="STAS_anti-anti-sigma_factors"/>
    <property type="match status" value="1"/>
</dbReference>
<feature type="domain" description="STAS" evidence="1">
    <location>
        <begin position="58"/>
        <end position="120"/>
    </location>
</feature>
<sequence>MRDTLACMTTDVDATAPDHGSVELSADGTQLVFSGEIDKDVVRQFRVTVRPADWPARVDVREVTFMSSAGLELLVHLARKQKRSGGELEVVEPPTSLRLLLNQTGLTRVFRSVPAPVTPA</sequence>
<evidence type="ECO:0000313" key="2">
    <source>
        <dbReference type="EMBL" id="SFD03587.1"/>
    </source>
</evidence>
<evidence type="ECO:0000313" key="3">
    <source>
        <dbReference type="Proteomes" id="UP000199022"/>
    </source>
</evidence>
<reference evidence="3" key="1">
    <citation type="submission" date="2016-10" db="EMBL/GenBank/DDBJ databases">
        <authorList>
            <person name="Varghese N."/>
            <person name="Submissions S."/>
        </authorList>
    </citation>
    <scope>NUCLEOTIDE SEQUENCE [LARGE SCALE GENOMIC DNA]</scope>
    <source>
        <strain evidence="3">DSM 45962</strain>
    </source>
</reference>
<organism evidence="2 3">
    <name type="scientific">Klenkia taihuensis</name>
    <dbReference type="NCBI Taxonomy" id="1225127"/>
    <lineage>
        <taxon>Bacteria</taxon>
        <taxon>Bacillati</taxon>
        <taxon>Actinomycetota</taxon>
        <taxon>Actinomycetes</taxon>
        <taxon>Geodermatophilales</taxon>
        <taxon>Geodermatophilaceae</taxon>
        <taxon>Klenkia</taxon>
    </lineage>
</organism>
<evidence type="ECO:0000259" key="1">
    <source>
        <dbReference type="PROSITE" id="PS50801"/>
    </source>
</evidence>
<dbReference type="InterPro" id="IPR058548">
    <property type="entry name" value="MlaB-like_STAS"/>
</dbReference>
<name>A0A1I1P1A0_9ACTN</name>
<dbReference type="InterPro" id="IPR036513">
    <property type="entry name" value="STAS_dom_sf"/>
</dbReference>
<dbReference type="InterPro" id="IPR002645">
    <property type="entry name" value="STAS_dom"/>
</dbReference>
<dbReference type="STRING" id="1225127.SAMN05661030_2368"/>
<keyword evidence="3" id="KW-1185">Reference proteome</keyword>
<dbReference type="SUPFAM" id="SSF52091">
    <property type="entry name" value="SpoIIaa-like"/>
    <property type="match status" value="1"/>
</dbReference>
<dbReference type="Gene3D" id="3.30.750.24">
    <property type="entry name" value="STAS domain"/>
    <property type="match status" value="1"/>
</dbReference>
<accession>A0A1I1P1A0</accession>
<protein>
    <submittedName>
        <fullName evidence="2">Anti-anti-sigma factor</fullName>
    </submittedName>
</protein>
<dbReference type="PROSITE" id="PS50801">
    <property type="entry name" value="STAS"/>
    <property type="match status" value="1"/>
</dbReference>
<gene>
    <name evidence="2" type="ORF">SAMN05661030_2368</name>
</gene>
<proteinExistence type="predicted"/>